<sequence>MNSTMMVRVGLLFFAGVCAVLGGVIFLWPAAFFSLSWVNMGMAYNPHLLLDYGAMNLAVAVFLGGAAASMNRAFVRTALAAYSTWSVAHFFIHLHYRGHFAAHTSAGEANLMVAVLGLGAVLPILLLVLTFARPVSANGDDRTAEARTRRPRHR</sequence>
<keyword evidence="1" id="KW-1133">Transmembrane helix</keyword>
<gene>
    <name evidence="2" type="ORF">GCM10009691_37030</name>
</gene>
<dbReference type="Proteomes" id="UP001501791">
    <property type="component" value="Unassembled WGS sequence"/>
</dbReference>
<keyword evidence="1" id="KW-0812">Transmembrane</keyword>
<evidence type="ECO:0000256" key="1">
    <source>
        <dbReference type="SAM" id="Phobius"/>
    </source>
</evidence>
<name>A0ABN2CMT2_9MICO</name>
<dbReference type="EMBL" id="BAAALY010000018">
    <property type="protein sequence ID" value="GAA1559605.1"/>
    <property type="molecule type" value="Genomic_DNA"/>
</dbReference>
<feature type="transmembrane region" description="Helical" evidence="1">
    <location>
        <begin position="112"/>
        <end position="132"/>
    </location>
</feature>
<evidence type="ECO:0008006" key="4">
    <source>
        <dbReference type="Google" id="ProtNLM"/>
    </source>
</evidence>
<feature type="transmembrane region" description="Helical" evidence="1">
    <location>
        <begin position="73"/>
        <end position="92"/>
    </location>
</feature>
<keyword evidence="1" id="KW-0472">Membrane</keyword>
<feature type="transmembrane region" description="Helical" evidence="1">
    <location>
        <begin position="49"/>
        <end position="66"/>
    </location>
</feature>
<evidence type="ECO:0000313" key="3">
    <source>
        <dbReference type="Proteomes" id="UP001501791"/>
    </source>
</evidence>
<keyword evidence="3" id="KW-1185">Reference proteome</keyword>
<feature type="transmembrane region" description="Helical" evidence="1">
    <location>
        <begin position="12"/>
        <end position="37"/>
    </location>
</feature>
<dbReference type="RefSeq" id="WP_346037167.1">
    <property type="nucleotide sequence ID" value="NZ_BAAALY010000018.1"/>
</dbReference>
<organism evidence="2 3">
    <name type="scientific">Brevibacterium picturae</name>
    <dbReference type="NCBI Taxonomy" id="260553"/>
    <lineage>
        <taxon>Bacteria</taxon>
        <taxon>Bacillati</taxon>
        <taxon>Actinomycetota</taxon>
        <taxon>Actinomycetes</taxon>
        <taxon>Micrococcales</taxon>
        <taxon>Brevibacteriaceae</taxon>
        <taxon>Brevibacterium</taxon>
    </lineage>
</organism>
<accession>A0ABN2CMT2</accession>
<comment type="caution">
    <text evidence="2">The sequence shown here is derived from an EMBL/GenBank/DDBJ whole genome shotgun (WGS) entry which is preliminary data.</text>
</comment>
<reference evidence="2 3" key="1">
    <citation type="journal article" date="2019" name="Int. J. Syst. Evol. Microbiol.">
        <title>The Global Catalogue of Microorganisms (GCM) 10K type strain sequencing project: providing services to taxonomists for standard genome sequencing and annotation.</title>
        <authorList>
            <consortium name="The Broad Institute Genomics Platform"/>
            <consortium name="The Broad Institute Genome Sequencing Center for Infectious Disease"/>
            <person name="Wu L."/>
            <person name="Ma J."/>
        </authorList>
    </citation>
    <scope>NUCLEOTIDE SEQUENCE [LARGE SCALE GENOMIC DNA]</scope>
    <source>
        <strain evidence="2 3">JCM 13319</strain>
    </source>
</reference>
<protein>
    <recommendedName>
        <fullName evidence="4">DUF4383 domain-containing protein</fullName>
    </recommendedName>
</protein>
<proteinExistence type="predicted"/>
<evidence type="ECO:0000313" key="2">
    <source>
        <dbReference type="EMBL" id="GAA1559605.1"/>
    </source>
</evidence>